<gene>
    <name evidence="8" type="primary">vapC</name>
    <name evidence="10" type="ORF">J3R73_005614</name>
</gene>
<organism evidence="10 11">
    <name type="scientific">Labrys monachus</name>
    <dbReference type="NCBI Taxonomy" id="217067"/>
    <lineage>
        <taxon>Bacteria</taxon>
        <taxon>Pseudomonadati</taxon>
        <taxon>Pseudomonadota</taxon>
        <taxon>Alphaproteobacteria</taxon>
        <taxon>Hyphomicrobiales</taxon>
        <taxon>Xanthobacteraceae</taxon>
        <taxon>Labrys</taxon>
    </lineage>
</organism>
<keyword evidence="8" id="KW-0800">Toxin</keyword>
<dbReference type="PANTHER" id="PTHR33653">
    <property type="entry name" value="RIBONUCLEASE VAPC2"/>
    <property type="match status" value="1"/>
</dbReference>
<keyword evidence="2 8" id="KW-1277">Toxin-antitoxin system</keyword>
<dbReference type="Pfam" id="PF01850">
    <property type="entry name" value="PIN"/>
    <property type="match status" value="1"/>
</dbReference>
<dbReference type="Gene3D" id="3.40.50.1010">
    <property type="entry name" value="5'-nuclease"/>
    <property type="match status" value="1"/>
</dbReference>
<keyword evidence="3 8" id="KW-0540">Nuclease</keyword>
<comment type="cofactor">
    <cofactor evidence="1 8">
        <name>Mg(2+)</name>
        <dbReference type="ChEBI" id="CHEBI:18420"/>
    </cofactor>
</comment>
<dbReference type="InterPro" id="IPR050556">
    <property type="entry name" value="Type_II_TA_system_RNase"/>
</dbReference>
<comment type="similarity">
    <text evidence="7 8">Belongs to the PINc/VapC protein family.</text>
</comment>
<evidence type="ECO:0000256" key="8">
    <source>
        <dbReference type="HAMAP-Rule" id="MF_00265"/>
    </source>
</evidence>
<dbReference type="Proteomes" id="UP001237448">
    <property type="component" value="Unassembled WGS sequence"/>
</dbReference>
<dbReference type="RefSeq" id="WP_307435089.1">
    <property type="nucleotide sequence ID" value="NZ_JAUSVK010000001.1"/>
</dbReference>
<evidence type="ECO:0000256" key="1">
    <source>
        <dbReference type="ARBA" id="ARBA00001946"/>
    </source>
</evidence>
<keyword evidence="4 8" id="KW-0479">Metal-binding</keyword>
<dbReference type="EMBL" id="JAUSVK010000001">
    <property type="protein sequence ID" value="MDQ0395822.1"/>
    <property type="molecule type" value="Genomic_DNA"/>
</dbReference>
<evidence type="ECO:0000313" key="10">
    <source>
        <dbReference type="EMBL" id="MDQ0395822.1"/>
    </source>
</evidence>
<protein>
    <recommendedName>
        <fullName evidence="8">Ribonuclease VapC</fullName>
        <shortName evidence="8">RNase VapC</shortName>
        <ecNumber evidence="8">3.1.-.-</ecNumber>
    </recommendedName>
    <alternativeName>
        <fullName evidence="8">Toxin VapC</fullName>
    </alternativeName>
</protein>
<sequence>MIFIDTNVLAETMRPRPAPAVIHWLIANDHLVAVPAIVIAEIAYGIEKIRHDERSPRLQSSLDEWRRRFAGRIYGFDEEAALIYGHVMGAARRKGETLDALDGMIASIALRHDYPLATRNIAHFAPCSVRTINPWG</sequence>
<keyword evidence="11" id="KW-1185">Reference proteome</keyword>
<dbReference type="SUPFAM" id="SSF88723">
    <property type="entry name" value="PIN domain-like"/>
    <property type="match status" value="1"/>
</dbReference>
<evidence type="ECO:0000256" key="4">
    <source>
        <dbReference type="ARBA" id="ARBA00022723"/>
    </source>
</evidence>
<comment type="caution">
    <text evidence="10">The sequence shown here is derived from an EMBL/GenBank/DDBJ whole genome shotgun (WGS) entry which is preliminary data.</text>
</comment>
<feature type="binding site" evidence="8">
    <location>
        <position position="102"/>
    </location>
    <ligand>
        <name>Mg(2+)</name>
        <dbReference type="ChEBI" id="CHEBI:18420"/>
    </ligand>
</feature>
<dbReference type="InterPro" id="IPR029060">
    <property type="entry name" value="PIN-like_dom_sf"/>
</dbReference>
<comment type="function">
    <text evidence="8">Toxic component of a toxin-antitoxin (TA) system. An RNase.</text>
</comment>
<dbReference type="HAMAP" id="MF_00265">
    <property type="entry name" value="VapC_Nob1"/>
    <property type="match status" value="1"/>
</dbReference>
<keyword evidence="6 8" id="KW-0460">Magnesium</keyword>
<evidence type="ECO:0000256" key="7">
    <source>
        <dbReference type="ARBA" id="ARBA00038093"/>
    </source>
</evidence>
<name>A0ABU0FN84_9HYPH</name>
<dbReference type="PANTHER" id="PTHR33653:SF1">
    <property type="entry name" value="RIBONUCLEASE VAPC2"/>
    <property type="match status" value="1"/>
</dbReference>
<accession>A0ABU0FN84</accession>
<dbReference type="EC" id="3.1.-.-" evidence="8"/>
<feature type="domain" description="PIN" evidence="9">
    <location>
        <begin position="2"/>
        <end position="120"/>
    </location>
</feature>
<proteinExistence type="inferred from homology"/>
<keyword evidence="5 8" id="KW-0378">Hydrolase</keyword>
<feature type="binding site" evidence="8">
    <location>
        <position position="5"/>
    </location>
    <ligand>
        <name>Mg(2+)</name>
        <dbReference type="ChEBI" id="CHEBI:18420"/>
    </ligand>
</feature>
<evidence type="ECO:0000256" key="3">
    <source>
        <dbReference type="ARBA" id="ARBA00022722"/>
    </source>
</evidence>
<evidence type="ECO:0000256" key="5">
    <source>
        <dbReference type="ARBA" id="ARBA00022801"/>
    </source>
</evidence>
<evidence type="ECO:0000259" key="9">
    <source>
        <dbReference type="Pfam" id="PF01850"/>
    </source>
</evidence>
<reference evidence="10 11" key="1">
    <citation type="submission" date="2023-07" db="EMBL/GenBank/DDBJ databases">
        <title>Genomic Encyclopedia of Type Strains, Phase IV (KMG-IV): sequencing the most valuable type-strain genomes for metagenomic binning, comparative biology and taxonomic classification.</title>
        <authorList>
            <person name="Goeker M."/>
        </authorList>
    </citation>
    <scope>NUCLEOTIDE SEQUENCE [LARGE SCALE GENOMIC DNA]</scope>
    <source>
        <strain evidence="10 11">DSM 5896</strain>
    </source>
</reference>
<evidence type="ECO:0000256" key="2">
    <source>
        <dbReference type="ARBA" id="ARBA00022649"/>
    </source>
</evidence>
<dbReference type="CDD" id="cd18731">
    <property type="entry name" value="PIN_NgFitB-like"/>
    <property type="match status" value="1"/>
</dbReference>
<evidence type="ECO:0000313" key="11">
    <source>
        <dbReference type="Proteomes" id="UP001237448"/>
    </source>
</evidence>
<dbReference type="InterPro" id="IPR022907">
    <property type="entry name" value="VapC_family"/>
</dbReference>
<dbReference type="InterPro" id="IPR002716">
    <property type="entry name" value="PIN_dom"/>
</dbReference>
<evidence type="ECO:0000256" key="6">
    <source>
        <dbReference type="ARBA" id="ARBA00022842"/>
    </source>
</evidence>